<dbReference type="Proteomes" id="UP000284379">
    <property type="component" value="Unassembled WGS sequence"/>
</dbReference>
<dbReference type="Pfam" id="PF12674">
    <property type="entry name" value="Zn_ribbon_2"/>
    <property type="match status" value="1"/>
</dbReference>
<evidence type="ECO:0000313" key="3">
    <source>
        <dbReference type="Proteomes" id="UP000284379"/>
    </source>
</evidence>
<name>A0A413VQM8_9BACE</name>
<evidence type="ECO:0000313" key="2">
    <source>
        <dbReference type="EMBL" id="RHB35886.1"/>
    </source>
</evidence>
<dbReference type="InterPro" id="IPR025868">
    <property type="entry name" value="Zn_ribbon_dom_put"/>
</dbReference>
<dbReference type="RefSeq" id="WP_002562135.1">
    <property type="nucleotide sequence ID" value="NZ_CABJFV010000005.1"/>
</dbReference>
<protein>
    <submittedName>
        <fullName evidence="2">Transcriptional regulator</fullName>
    </submittedName>
</protein>
<dbReference type="EMBL" id="QSGO01000005">
    <property type="protein sequence ID" value="RHB35886.1"/>
    <property type="molecule type" value="Genomic_DNA"/>
</dbReference>
<accession>A0A413VQM8</accession>
<evidence type="ECO:0000259" key="1">
    <source>
        <dbReference type="Pfam" id="PF12674"/>
    </source>
</evidence>
<feature type="domain" description="Putative zinc ribbon" evidence="1">
    <location>
        <begin position="5"/>
        <end position="89"/>
    </location>
</feature>
<dbReference type="GeneID" id="69501218"/>
<gene>
    <name evidence="2" type="ORF">DW888_08535</name>
</gene>
<reference evidence="2 3" key="1">
    <citation type="submission" date="2018-08" db="EMBL/GenBank/DDBJ databases">
        <title>A genome reference for cultivated species of the human gut microbiota.</title>
        <authorList>
            <person name="Zou Y."/>
            <person name="Xue W."/>
            <person name="Luo G."/>
        </authorList>
    </citation>
    <scope>NUCLEOTIDE SEQUENCE [LARGE SCALE GENOMIC DNA]</scope>
    <source>
        <strain evidence="2 3">AM40-30BH</strain>
    </source>
</reference>
<comment type="caution">
    <text evidence="2">The sequence shown here is derived from an EMBL/GenBank/DDBJ whole genome shotgun (WGS) entry which is preliminary data.</text>
</comment>
<dbReference type="AlphaFoldDB" id="A0A413VQM8"/>
<sequence>MEQKFCQSCGMPLNDIAVLGTEADGSKNEEYCCYCYANGHFTADCTMDEMINHCAQFVDEFNKDSEIKMTKEEAIANMKQFFPQLKRWKANK</sequence>
<organism evidence="2 3">
    <name type="scientific">Bacteroides nordii</name>
    <dbReference type="NCBI Taxonomy" id="291645"/>
    <lineage>
        <taxon>Bacteria</taxon>
        <taxon>Pseudomonadati</taxon>
        <taxon>Bacteroidota</taxon>
        <taxon>Bacteroidia</taxon>
        <taxon>Bacteroidales</taxon>
        <taxon>Bacteroidaceae</taxon>
        <taxon>Bacteroides</taxon>
    </lineage>
</organism>
<proteinExistence type="predicted"/>